<proteinExistence type="predicted"/>
<evidence type="ECO:0000313" key="2">
    <source>
        <dbReference type="Proteomes" id="UP001497744"/>
    </source>
</evidence>
<gene>
    <name evidence="1" type="ORF">BcabD6B2_06500</name>
</gene>
<accession>A0AAV4LP09</accession>
<dbReference type="AlphaFoldDB" id="A0AAV4LP09"/>
<name>A0AAV4LP09_BABCB</name>
<reference evidence="1 2" key="1">
    <citation type="submission" date="2021-06" db="EMBL/GenBank/DDBJ databases">
        <title>Genome sequence of Babesia caballi.</title>
        <authorList>
            <person name="Yamagishi J."/>
            <person name="Kidaka T."/>
            <person name="Ochi A."/>
        </authorList>
    </citation>
    <scope>NUCLEOTIDE SEQUENCE [LARGE SCALE GENOMIC DNA]</scope>
    <source>
        <strain evidence="1">USDA-D6B2</strain>
    </source>
</reference>
<dbReference type="EMBL" id="BPLF01000001">
    <property type="protein sequence ID" value="GIX61215.1"/>
    <property type="molecule type" value="Genomic_DNA"/>
</dbReference>
<keyword evidence="2" id="KW-1185">Reference proteome</keyword>
<comment type="caution">
    <text evidence="1">The sequence shown here is derived from an EMBL/GenBank/DDBJ whole genome shotgun (WGS) entry which is preliminary data.</text>
</comment>
<dbReference type="RefSeq" id="XP_067713286.1">
    <property type="nucleotide sequence ID" value="XM_067857185.1"/>
</dbReference>
<dbReference type="GeneID" id="94192698"/>
<organism evidence="1 2">
    <name type="scientific">Babesia caballi</name>
    <dbReference type="NCBI Taxonomy" id="5871"/>
    <lineage>
        <taxon>Eukaryota</taxon>
        <taxon>Sar</taxon>
        <taxon>Alveolata</taxon>
        <taxon>Apicomplexa</taxon>
        <taxon>Aconoidasida</taxon>
        <taxon>Piroplasmida</taxon>
        <taxon>Babesiidae</taxon>
        <taxon>Babesia</taxon>
    </lineage>
</organism>
<evidence type="ECO:0000313" key="1">
    <source>
        <dbReference type="EMBL" id="GIX61215.1"/>
    </source>
</evidence>
<dbReference type="Proteomes" id="UP001497744">
    <property type="component" value="Unassembled WGS sequence"/>
</dbReference>
<sequence length="242" mass="26447">MNMTEKPAYYSLTKEPTDLKEAVDWMFIGYDSGKKIGSGGIGKEGEIKKPDEINAYTPAYYGSSWAFGVEIGVEWSKKINKRKAIQCFFIAIQHIYEGLTELYYNCKKDWKNENLGGTSGEGLKQFMEKNGFDTAKLKTSMKGEEIISQALQGLNEFDKAYIATGPDPSLDAFRFQLEQNAWSNPSGYPLSVLYILATYAYVQSSSPATPSFAGYSGTAVLAGGAYGLNLGGLGTLMSALLA</sequence>
<protein>
    <submittedName>
        <fullName evidence="1">Uncharacterized protein</fullName>
    </submittedName>
</protein>